<dbReference type="WBParaSite" id="scf7180000420157.g4821">
    <property type="protein sequence ID" value="scf7180000420157.g4821"/>
    <property type="gene ID" value="scf7180000420157.g4821"/>
</dbReference>
<evidence type="ECO:0000313" key="1">
    <source>
        <dbReference type="Proteomes" id="UP000887560"/>
    </source>
</evidence>
<organism evidence="1 2">
    <name type="scientific">Meloidogyne floridensis</name>
    <dbReference type="NCBI Taxonomy" id="298350"/>
    <lineage>
        <taxon>Eukaryota</taxon>
        <taxon>Metazoa</taxon>
        <taxon>Ecdysozoa</taxon>
        <taxon>Nematoda</taxon>
        <taxon>Chromadorea</taxon>
        <taxon>Rhabditida</taxon>
        <taxon>Tylenchina</taxon>
        <taxon>Tylenchomorpha</taxon>
        <taxon>Tylenchoidea</taxon>
        <taxon>Meloidogynidae</taxon>
        <taxon>Meloidogyninae</taxon>
        <taxon>Meloidogyne</taxon>
    </lineage>
</organism>
<proteinExistence type="predicted"/>
<dbReference type="SUPFAM" id="SSF110014">
    <property type="entry name" value="Her-1"/>
    <property type="match status" value="1"/>
</dbReference>
<dbReference type="AlphaFoldDB" id="A0A915NME1"/>
<dbReference type="Proteomes" id="UP000887560">
    <property type="component" value="Unplaced"/>
</dbReference>
<protein>
    <submittedName>
        <fullName evidence="2">Uncharacterized protein</fullName>
    </submittedName>
</protein>
<reference evidence="2" key="1">
    <citation type="submission" date="2022-11" db="UniProtKB">
        <authorList>
            <consortium name="WormBaseParasite"/>
        </authorList>
    </citation>
    <scope>IDENTIFICATION</scope>
</reference>
<dbReference type="InterPro" id="IPR036341">
    <property type="entry name" value="Her-1_sf"/>
</dbReference>
<keyword evidence="1" id="KW-1185">Reference proteome</keyword>
<evidence type="ECO:0000313" key="2">
    <source>
        <dbReference type="WBParaSite" id="scf7180000420157.g4821"/>
    </source>
</evidence>
<accession>A0A915NME1</accession>
<name>A0A915NME1_9BILA</name>
<sequence length="296" mass="34326">MKKILSKGGQKFNLNKTEKRILRNNEDEGFFVDFALAIYKDSFTDKDYDLFYTLDFCYDEEEDFKNYCNLDLMSKPINASFNDKNLDKIVIFVDHVVNNKGETIINVGNNTEFELYHSYEDEVIKGNVKNIEKIAKALNALVDDEETYYLNERCSEIKSGGKSTIGLKFKNSNTTITVSGSNIANYGVSILNCCNNKWSNCCHERLKEDKHLICLGLKNELAIKMGICLEKYFYGNNSIIERRVYNCCWQLSGEKCRQNCYNYLRAPTMPPEQKFTFTDECFVNKTIKNDENNELE</sequence>